<feature type="zinc finger region" description="dksA C4-type" evidence="4">
    <location>
        <begin position="79"/>
        <end position="103"/>
    </location>
</feature>
<evidence type="ECO:0000256" key="4">
    <source>
        <dbReference type="PROSITE-ProRule" id="PRU00510"/>
    </source>
</evidence>
<keyword evidence="1" id="KW-0479">Metal-binding</keyword>
<dbReference type="PANTHER" id="PTHR33823:SF4">
    <property type="entry name" value="GENERAL STRESS PROTEIN 16O"/>
    <property type="match status" value="1"/>
</dbReference>
<evidence type="ECO:0000313" key="6">
    <source>
        <dbReference type="EMBL" id="SOB58552.1"/>
    </source>
</evidence>
<evidence type="ECO:0000256" key="1">
    <source>
        <dbReference type="ARBA" id="ARBA00022723"/>
    </source>
</evidence>
<dbReference type="SUPFAM" id="SSF109635">
    <property type="entry name" value="DnaK suppressor protein DksA, alpha-hairpin domain"/>
    <property type="match status" value="1"/>
</dbReference>
<dbReference type="KEGG" id="pprf:DPRO_1653"/>
<dbReference type="PROSITE" id="PS01102">
    <property type="entry name" value="ZF_DKSA_1"/>
    <property type="match status" value="1"/>
</dbReference>
<keyword evidence="7" id="KW-1185">Reference proteome</keyword>
<dbReference type="Gene3D" id="1.20.120.910">
    <property type="entry name" value="DksA, coiled-coil domain"/>
    <property type="match status" value="1"/>
</dbReference>
<dbReference type="InterPro" id="IPR020460">
    <property type="entry name" value="Znf_C4-type_bac"/>
</dbReference>
<protein>
    <submittedName>
        <fullName evidence="6">Transcriptional regulator, TraR/DksA family</fullName>
    </submittedName>
</protein>
<dbReference type="PROSITE" id="PS51128">
    <property type="entry name" value="ZF_DKSA_2"/>
    <property type="match status" value="1"/>
</dbReference>
<evidence type="ECO:0000313" key="7">
    <source>
        <dbReference type="Proteomes" id="UP000219215"/>
    </source>
</evidence>
<evidence type="ECO:0000259" key="5">
    <source>
        <dbReference type="Pfam" id="PF01258"/>
    </source>
</evidence>
<gene>
    <name evidence="6" type="ORF">DPRO_1653</name>
</gene>
<evidence type="ECO:0000256" key="3">
    <source>
        <dbReference type="ARBA" id="ARBA00022833"/>
    </source>
</evidence>
<organism evidence="6 7">
    <name type="scientific">Pseudodesulfovibrio profundus</name>
    <dbReference type="NCBI Taxonomy" id="57320"/>
    <lineage>
        <taxon>Bacteria</taxon>
        <taxon>Pseudomonadati</taxon>
        <taxon>Thermodesulfobacteriota</taxon>
        <taxon>Desulfovibrionia</taxon>
        <taxon>Desulfovibrionales</taxon>
        <taxon>Desulfovibrionaceae</taxon>
    </lineage>
</organism>
<dbReference type="PANTHER" id="PTHR33823">
    <property type="entry name" value="RNA POLYMERASE-BINDING TRANSCRIPTION FACTOR DKSA-RELATED"/>
    <property type="match status" value="1"/>
</dbReference>
<keyword evidence="3" id="KW-0862">Zinc</keyword>
<dbReference type="RefSeq" id="WP_097011587.1">
    <property type="nucleotide sequence ID" value="NZ_LT907975.1"/>
</dbReference>
<dbReference type="InterPro" id="IPR000962">
    <property type="entry name" value="Znf_DskA_TraR"/>
</dbReference>
<feature type="domain" description="Zinc finger DksA/TraR C4-type" evidence="5">
    <location>
        <begin position="75"/>
        <end position="108"/>
    </location>
</feature>
<dbReference type="Proteomes" id="UP000219215">
    <property type="component" value="Chromosome DPRO"/>
</dbReference>
<dbReference type="PRINTS" id="PR00618">
    <property type="entry name" value="DKSAZNFINGER"/>
</dbReference>
<dbReference type="AlphaFoldDB" id="A0A2C8F934"/>
<proteinExistence type="predicted"/>
<keyword evidence="2" id="KW-0863">Zinc-finger</keyword>
<reference evidence="7" key="1">
    <citation type="submission" date="2017-09" db="EMBL/GenBank/DDBJ databases">
        <authorList>
            <person name="Regsiter A."/>
            <person name="William W."/>
        </authorList>
    </citation>
    <scope>NUCLEOTIDE SEQUENCE [LARGE SCALE GENOMIC DNA]</scope>
    <source>
        <strain evidence="7">500-1</strain>
    </source>
</reference>
<accession>A0A2C8F934</accession>
<dbReference type="InterPro" id="IPR020458">
    <property type="entry name" value="Znf_DskA_TraR_CS"/>
</dbReference>
<name>A0A2C8F934_9BACT</name>
<dbReference type="Pfam" id="PF01258">
    <property type="entry name" value="zf-dskA_traR"/>
    <property type="match status" value="1"/>
</dbReference>
<dbReference type="OrthoDB" id="9803742at2"/>
<dbReference type="InterPro" id="IPR037187">
    <property type="entry name" value="DnaK_N"/>
</dbReference>
<dbReference type="EMBL" id="LT907975">
    <property type="protein sequence ID" value="SOB58552.1"/>
    <property type="molecule type" value="Genomic_DNA"/>
</dbReference>
<sequence>MTETQRREIKNHLMQGIDCLSSQATGQSLVVENCPDETDFASQLAQQGVNVAMQRRRMARMGEYENALKRLSQTDYGICEECGEEIGIARLKANPSARLCVTCQSAVEDGVSH</sequence>
<dbReference type="GO" id="GO:0008270">
    <property type="term" value="F:zinc ion binding"/>
    <property type="evidence" value="ECO:0007669"/>
    <property type="project" value="UniProtKB-KW"/>
</dbReference>
<evidence type="ECO:0000256" key="2">
    <source>
        <dbReference type="ARBA" id="ARBA00022771"/>
    </source>
</evidence>
<dbReference type="SUPFAM" id="SSF57716">
    <property type="entry name" value="Glucocorticoid receptor-like (DNA-binding domain)"/>
    <property type="match status" value="1"/>
</dbReference>